<dbReference type="Pfam" id="PF00631">
    <property type="entry name" value="G-gamma"/>
    <property type="match status" value="1"/>
</dbReference>
<name>A0ABQ9IV53_9CUCU</name>
<dbReference type="SUPFAM" id="SSF48670">
    <property type="entry name" value="Transducin (heterotrimeric G protein), gamma chain"/>
    <property type="match status" value="1"/>
</dbReference>
<reference evidence="3" key="1">
    <citation type="journal article" date="2023" name="Insect Mol. Biol.">
        <title>Genome sequencing provides insights into the evolution of gene families encoding plant cell wall-degrading enzymes in longhorned beetles.</title>
        <authorList>
            <person name="Shin N.R."/>
            <person name="Okamura Y."/>
            <person name="Kirsch R."/>
            <person name="Pauchet Y."/>
        </authorList>
    </citation>
    <scope>NUCLEOTIDE SEQUENCE</scope>
    <source>
        <strain evidence="3">MMC_N1</strain>
    </source>
</reference>
<sequence length="138" mass="16160">MVPKHDYIDQYRCIDLGVKLSKVLKKADKLISDSQERAYWRVHRPPPGMVSSLEPCPVPTRSWNGCRTRKRTIEDCRREVELLKNSLSKTRMKVSQALESMVQHVEIYMEYDPILTPTQPSNPWVSEDLTYWQLNSPL</sequence>
<dbReference type="SMART" id="SM01224">
    <property type="entry name" value="G_gamma"/>
    <property type="match status" value="1"/>
</dbReference>
<dbReference type="EMBL" id="JAPWTJ010002322">
    <property type="protein sequence ID" value="KAJ8966619.1"/>
    <property type="molecule type" value="Genomic_DNA"/>
</dbReference>
<feature type="domain" description="G protein gamma" evidence="2">
    <location>
        <begin position="69"/>
        <end position="138"/>
    </location>
</feature>
<organism evidence="3 4">
    <name type="scientific">Molorchus minor</name>
    <dbReference type="NCBI Taxonomy" id="1323400"/>
    <lineage>
        <taxon>Eukaryota</taxon>
        <taxon>Metazoa</taxon>
        <taxon>Ecdysozoa</taxon>
        <taxon>Arthropoda</taxon>
        <taxon>Hexapoda</taxon>
        <taxon>Insecta</taxon>
        <taxon>Pterygota</taxon>
        <taxon>Neoptera</taxon>
        <taxon>Endopterygota</taxon>
        <taxon>Coleoptera</taxon>
        <taxon>Polyphaga</taxon>
        <taxon>Cucujiformia</taxon>
        <taxon>Chrysomeloidea</taxon>
        <taxon>Cerambycidae</taxon>
        <taxon>Lamiinae</taxon>
        <taxon>Monochamini</taxon>
        <taxon>Molorchus</taxon>
    </lineage>
</organism>
<dbReference type="InterPro" id="IPR036284">
    <property type="entry name" value="GGL_sf"/>
</dbReference>
<dbReference type="Pfam" id="PF18148">
    <property type="entry name" value="RGS_DHEX"/>
    <property type="match status" value="1"/>
</dbReference>
<evidence type="ECO:0000313" key="4">
    <source>
        <dbReference type="Proteomes" id="UP001162164"/>
    </source>
</evidence>
<evidence type="ECO:0000259" key="2">
    <source>
        <dbReference type="PROSITE" id="PS50058"/>
    </source>
</evidence>
<dbReference type="SMART" id="SM00224">
    <property type="entry name" value="GGL"/>
    <property type="match status" value="1"/>
</dbReference>
<dbReference type="Gene3D" id="4.10.260.10">
    <property type="entry name" value="Transducin (heterotrimeric G protein), gamma chain"/>
    <property type="match status" value="1"/>
</dbReference>
<dbReference type="PROSITE" id="PS50058">
    <property type="entry name" value="G_PROTEIN_GAMMA"/>
    <property type="match status" value="1"/>
</dbReference>
<dbReference type="Proteomes" id="UP001162164">
    <property type="component" value="Unassembled WGS sequence"/>
</dbReference>
<evidence type="ECO:0000313" key="3">
    <source>
        <dbReference type="EMBL" id="KAJ8966619.1"/>
    </source>
</evidence>
<comment type="caution">
    <text evidence="3">The sequence shown here is derived from an EMBL/GenBank/DDBJ whole genome shotgun (WGS) entry which is preliminary data.</text>
</comment>
<keyword evidence="1" id="KW-0734">Signal transduction inhibitor</keyword>
<gene>
    <name evidence="3" type="ORF">NQ317_000618</name>
</gene>
<evidence type="ECO:0000256" key="1">
    <source>
        <dbReference type="ARBA" id="ARBA00022700"/>
    </source>
</evidence>
<protein>
    <recommendedName>
        <fullName evidence="2">G protein gamma domain-containing protein</fullName>
    </recommendedName>
</protein>
<dbReference type="InterPro" id="IPR047016">
    <property type="entry name" value="RGS6/7/9/11"/>
</dbReference>
<dbReference type="Gene3D" id="1.10.1240.60">
    <property type="match status" value="1"/>
</dbReference>
<proteinExistence type="predicted"/>
<keyword evidence="4" id="KW-1185">Reference proteome</keyword>
<dbReference type="PANTHER" id="PTHR45746">
    <property type="entry name" value="LP21163P"/>
    <property type="match status" value="1"/>
</dbReference>
<dbReference type="InterPro" id="IPR040759">
    <property type="entry name" value="RGS_DHEX"/>
</dbReference>
<dbReference type="InterPro" id="IPR015898">
    <property type="entry name" value="G-protein_gamma-like_dom"/>
</dbReference>
<dbReference type="PANTHER" id="PTHR45746:SF5">
    <property type="entry name" value="REGULATOR OF G-PROTEIN SIGNALING 7"/>
    <property type="match status" value="1"/>
</dbReference>
<accession>A0ABQ9IV53</accession>
<dbReference type="InterPro" id="IPR047017">
    <property type="entry name" value="RGS6/7/9/11_DHEX_sf"/>
</dbReference>
<dbReference type="CDD" id="cd00068">
    <property type="entry name" value="GGL"/>
    <property type="match status" value="1"/>
</dbReference>